<feature type="transmembrane region" description="Helical" evidence="17">
    <location>
        <begin position="280"/>
        <end position="299"/>
    </location>
</feature>
<feature type="transmembrane region" description="Helical" evidence="17">
    <location>
        <begin position="374"/>
        <end position="396"/>
    </location>
</feature>
<keyword evidence="8" id="KW-0808">Transferase</keyword>
<comment type="cofactor">
    <cofactor evidence="1">
        <name>Mn(2+)</name>
        <dbReference type="ChEBI" id="CHEBI:29035"/>
    </cofactor>
</comment>
<keyword evidence="12 17" id="KW-1133">Transmembrane helix</keyword>
<dbReference type="Proteomes" id="UP000681041">
    <property type="component" value="Chromosome"/>
</dbReference>
<evidence type="ECO:0000256" key="11">
    <source>
        <dbReference type="ARBA" id="ARBA00022842"/>
    </source>
</evidence>
<feature type="transmembrane region" description="Helical" evidence="17">
    <location>
        <begin position="306"/>
        <end position="325"/>
    </location>
</feature>
<comment type="pathway">
    <text evidence="4">Protein modification; protein glycosylation.</text>
</comment>
<dbReference type="InterPro" id="IPR008930">
    <property type="entry name" value="Terpenoid_cyclase/PrenylTrfase"/>
</dbReference>
<evidence type="ECO:0000256" key="2">
    <source>
        <dbReference type="ARBA" id="ARBA00001946"/>
    </source>
</evidence>
<evidence type="ECO:0000256" key="8">
    <source>
        <dbReference type="ARBA" id="ARBA00022679"/>
    </source>
</evidence>
<evidence type="ECO:0000256" key="6">
    <source>
        <dbReference type="ARBA" id="ARBA00012602"/>
    </source>
</evidence>
<keyword evidence="10" id="KW-0479">Metal-binding</keyword>
<dbReference type="OrthoDB" id="82393at2157"/>
<evidence type="ECO:0000256" key="13">
    <source>
        <dbReference type="ARBA" id="ARBA00023136"/>
    </source>
</evidence>
<protein>
    <recommendedName>
        <fullName evidence="6">dolichyl-phosphooligosaccharide-protein glycotransferase</fullName>
        <ecNumber evidence="6">2.4.99.21</ecNumber>
    </recommendedName>
    <alternativeName>
        <fullName evidence="15">Oligosaccharyl transferase</fullName>
    </alternativeName>
</protein>
<evidence type="ECO:0000256" key="5">
    <source>
        <dbReference type="ARBA" id="ARBA00010810"/>
    </source>
</evidence>
<dbReference type="SUPFAM" id="SSF48239">
    <property type="entry name" value="Terpenoid cyclases/Protein prenyltransferases"/>
    <property type="match status" value="1"/>
</dbReference>
<comment type="catalytic activity">
    <reaction evidence="16">
        <text>an archaeal dolichyl phosphooligosaccharide + [protein]-L-asparagine = an archaeal dolichyl phosphate + a glycoprotein with the oligosaccharide chain attached by N-beta-D-glycosyl linkage to a protein L-asparagine.</text>
        <dbReference type="EC" id="2.4.99.21"/>
    </reaction>
</comment>
<proteinExistence type="inferred from homology"/>
<evidence type="ECO:0000256" key="16">
    <source>
        <dbReference type="ARBA" id="ARBA00034066"/>
    </source>
</evidence>
<comment type="subcellular location">
    <subcellularLocation>
        <location evidence="3">Cell membrane</location>
        <topology evidence="3">Multi-pass membrane protein</topology>
    </subcellularLocation>
</comment>
<organism evidence="18 19">
    <name type="scientific">Methanobacterium alkalithermotolerans</name>
    <dbReference type="NCBI Taxonomy" id="2731220"/>
    <lineage>
        <taxon>Archaea</taxon>
        <taxon>Methanobacteriati</taxon>
        <taxon>Methanobacteriota</taxon>
        <taxon>Methanomada group</taxon>
        <taxon>Methanobacteria</taxon>
        <taxon>Methanobacteriales</taxon>
        <taxon>Methanobacteriaceae</taxon>
        <taxon>Methanobacterium</taxon>
    </lineage>
</organism>
<dbReference type="PANTHER" id="PTHR13872:SF1">
    <property type="entry name" value="DOLICHYL-DIPHOSPHOOLIGOSACCHARIDE--PROTEIN GLYCOSYLTRANSFERASE SUBUNIT STT3B"/>
    <property type="match status" value="1"/>
</dbReference>
<comment type="cofactor">
    <cofactor evidence="2">
        <name>Mg(2+)</name>
        <dbReference type="ChEBI" id="CHEBI:18420"/>
    </cofactor>
</comment>
<keyword evidence="11" id="KW-0460">Magnesium</keyword>
<feature type="transmembrane region" description="Helical" evidence="17">
    <location>
        <begin position="21"/>
        <end position="40"/>
    </location>
</feature>
<evidence type="ECO:0000256" key="1">
    <source>
        <dbReference type="ARBA" id="ARBA00001936"/>
    </source>
</evidence>
<feature type="transmembrane region" description="Helical" evidence="17">
    <location>
        <begin position="331"/>
        <end position="349"/>
    </location>
</feature>
<accession>A0A8T8K536</accession>
<feature type="transmembrane region" description="Helical" evidence="17">
    <location>
        <begin position="222"/>
        <end position="240"/>
    </location>
</feature>
<dbReference type="EC" id="2.4.99.21" evidence="6"/>
<dbReference type="GO" id="GO:0046872">
    <property type="term" value="F:metal ion binding"/>
    <property type="evidence" value="ECO:0007669"/>
    <property type="project" value="UniProtKB-KW"/>
</dbReference>
<gene>
    <name evidence="18" type="ORF">HYG87_07940</name>
</gene>
<evidence type="ECO:0000313" key="19">
    <source>
        <dbReference type="Proteomes" id="UP000681041"/>
    </source>
</evidence>
<evidence type="ECO:0000256" key="12">
    <source>
        <dbReference type="ARBA" id="ARBA00022989"/>
    </source>
</evidence>
<evidence type="ECO:0000256" key="17">
    <source>
        <dbReference type="SAM" id="Phobius"/>
    </source>
</evidence>
<dbReference type="PANTHER" id="PTHR13872">
    <property type="entry name" value="DOLICHYL-DIPHOSPHOOLIGOSACCHARIDE--PROTEIN GLYCOSYLTRANSFERASE SUBUNIT"/>
    <property type="match status" value="1"/>
</dbReference>
<dbReference type="EMBL" id="CP058560">
    <property type="protein sequence ID" value="QUH23696.1"/>
    <property type="molecule type" value="Genomic_DNA"/>
</dbReference>
<feature type="transmembrane region" description="Helical" evidence="17">
    <location>
        <begin position="247"/>
        <end position="268"/>
    </location>
</feature>
<comment type="similarity">
    <text evidence="5">Belongs to the STT3 family.</text>
</comment>
<evidence type="ECO:0000256" key="7">
    <source>
        <dbReference type="ARBA" id="ARBA00022676"/>
    </source>
</evidence>
<dbReference type="GO" id="GO:0004576">
    <property type="term" value="F:oligosaccharyl transferase activity"/>
    <property type="evidence" value="ECO:0007669"/>
    <property type="project" value="InterPro"/>
</dbReference>
<keyword evidence="19" id="KW-1185">Reference proteome</keyword>
<keyword evidence="9 17" id="KW-0812">Transmembrane</keyword>
<dbReference type="KEGG" id="meme:HYG87_07940"/>
<dbReference type="AlphaFoldDB" id="A0A8T8K536"/>
<evidence type="ECO:0000256" key="10">
    <source>
        <dbReference type="ARBA" id="ARBA00022723"/>
    </source>
</evidence>
<keyword evidence="14" id="KW-0464">Manganese</keyword>
<evidence type="ECO:0000313" key="18">
    <source>
        <dbReference type="EMBL" id="QUH23696.1"/>
    </source>
</evidence>
<dbReference type="RefSeq" id="WP_211532652.1">
    <property type="nucleotide sequence ID" value="NZ_CP058560.1"/>
</dbReference>
<evidence type="ECO:0000256" key="9">
    <source>
        <dbReference type="ARBA" id="ARBA00022692"/>
    </source>
</evidence>
<dbReference type="InterPro" id="IPR003674">
    <property type="entry name" value="Oligo_trans_STT3"/>
</dbReference>
<keyword evidence="13 17" id="KW-0472">Membrane</keyword>
<evidence type="ECO:0000256" key="4">
    <source>
        <dbReference type="ARBA" id="ARBA00004922"/>
    </source>
</evidence>
<evidence type="ECO:0000256" key="14">
    <source>
        <dbReference type="ARBA" id="ARBA00023211"/>
    </source>
</evidence>
<reference evidence="18" key="1">
    <citation type="submission" date="2020-07" db="EMBL/GenBank/DDBJ databases">
        <title>Methanobacterium. sp. MethCan genome.</title>
        <authorList>
            <person name="Postec A."/>
            <person name="Quemeneur M."/>
        </authorList>
    </citation>
    <scope>NUCLEOTIDE SEQUENCE</scope>
    <source>
        <strain evidence="18">MethCAN</strain>
    </source>
</reference>
<feature type="transmembrane region" description="Helical" evidence="17">
    <location>
        <begin position="104"/>
        <end position="122"/>
    </location>
</feature>
<sequence>MIKDLSSPSNNKTDIKIIPSSIEKIYLGLILITAFFVRLIPSRNLSFAGNDAYLHHDIVMRMVEEGFGIISNDPRSLTGLASYGYPPLYHIIGTVLYQIFQTDLVFFLLPPVLGVLSIGVLYKLAQEIFNNQKAALLSTLLFAFIPSFVTRTSVFIPESLGILLSVGILFLVVKYIKSIPGYHNLDNFALKGFLKIFKGDYRYLIGAGILGIFYLFNHRGWVFLVIVLFILIFTFALPSFKKKPVECMGISLLILIMLYVLDVASYFARLQIVPVSVLGFPKWVGLLQLIFGLYGSYVFIKSKNPLYRFLAIWGLLFLLIGSYSFRFRDPYSAIALALMGGYVFSKIILPELNKVIEKYNFSLGKRNLKEGFRFLFIFILVITPVAQGAFSAYSFVVQPSPEEIESFEWIKDNTPVDAIFLTLRDEAYLLIGNTNRRDVLLWKVVYQGFMGEAPSVAETINTQNEVNIIFGTSLPGEAYFLLEKYNVDYIFVGRNMYNAPGSKYGLLNYLPSDTHFKTSYITGDASVYEYVSNPSLESPGKALNITGDNDYSRTVQFIEKFWNGYSYSDAGGNYYRNPVIDLEFGGSFKGNYPLNAQISNLFNFISIESSNQEVSDRSTYLLKWLEYKQMPGGAFPSETPPGEYTLGTMETIFPLMEMETSESQKITENGLKFVNKQTGANNIKISPSDDGPGIFEDNYIQLKTNALVSGMYPDNKEAIVQGVLELQESDGSWSSFSYQNIGILKGLCLYYESTGDESVLDSIKKGSLWLKDHQDASGSFEDDGIPQPYGMNHYADAFYIYIVAGDENSAQLTLEYINKLNLSEDINPLKSYLTFYSNLSLIYGEKSALEMASQVI</sequence>
<evidence type="ECO:0000256" key="3">
    <source>
        <dbReference type="ARBA" id="ARBA00004651"/>
    </source>
</evidence>
<name>A0A8T8K536_9EURY</name>
<keyword evidence="7" id="KW-0328">Glycosyltransferase</keyword>
<feature type="transmembrane region" description="Helical" evidence="17">
    <location>
        <begin position="160"/>
        <end position="179"/>
    </location>
</feature>
<feature type="transmembrane region" description="Helical" evidence="17">
    <location>
        <begin position="200"/>
        <end position="216"/>
    </location>
</feature>
<dbReference type="GO" id="GO:0005886">
    <property type="term" value="C:plasma membrane"/>
    <property type="evidence" value="ECO:0007669"/>
    <property type="project" value="UniProtKB-SubCell"/>
</dbReference>
<feature type="transmembrane region" description="Helical" evidence="17">
    <location>
        <begin position="134"/>
        <end position="154"/>
    </location>
</feature>
<evidence type="ECO:0000256" key="15">
    <source>
        <dbReference type="ARBA" id="ARBA00030679"/>
    </source>
</evidence>
<dbReference type="GeneID" id="64820687"/>